<dbReference type="SUPFAM" id="SSF53448">
    <property type="entry name" value="Nucleotide-diphospho-sugar transferases"/>
    <property type="match status" value="1"/>
</dbReference>
<feature type="transmembrane region" description="Helical" evidence="1">
    <location>
        <begin position="294"/>
        <end position="316"/>
    </location>
</feature>
<dbReference type="Gene3D" id="3.90.550.10">
    <property type="entry name" value="Spore Coat Polysaccharide Biosynthesis Protein SpsA, Chain A"/>
    <property type="match status" value="1"/>
</dbReference>
<protein>
    <submittedName>
        <fullName evidence="3">Glycosyltransferase family 2 protein</fullName>
    </submittedName>
</protein>
<dbReference type="PANTHER" id="PTHR22916:SF3">
    <property type="entry name" value="UDP-GLCNAC:BETAGAL BETA-1,3-N-ACETYLGLUCOSAMINYLTRANSFERASE-LIKE PROTEIN 1"/>
    <property type="match status" value="1"/>
</dbReference>
<evidence type="ECO:0000313" key="3">
    <source>
        <dbReference type="EMBL" id="MFC4636282.1"/>
    </source>
</evidence>
<keyword evidence="4" id="KW-1185">Reference proteome</keyword>
<dbReference type="RefSeq" id="WP_379982327.1">
    <property type="nucleotide sequence ID" value="NZ_JBHSFV010000017.1"/>
</dbReference>
<dbReference type="InterPro" id="IPR029044">
    <property type="entry name" value="Nucleotide-diphossugar_trans"/>
</dbReference>
<accession>A0ABV9I2E3</accession>
<name>A0ABV9I2E3_9FLAO</name>
<keyword evidence="1" id="KW-1133">Transmembrane helix</keyword>
<dbReference type="PANTHER" id="PTHR22916">
    <property type="entry name" value="GLYCOSYLTRANSFERASE"/>
    <property type="match status" value="1"/>
</dbReference>
<evidence type="ECO:0000313" key="4">
    <source>
        <dbReference type="Proteomes" id="UP001596043"/>
    </source>
</evidence>
<organism evidence="3 4">
    <name type="scientific">Dokdonia ponticola</name>
    <dbReference type="NCBI Taxonomy" id="2041041"/>
    <lineage>
        <taxon>Bacteria</taxon>
        <taxon>Pseudomonadati</taxon>
        <taxon>Bacteroidota</taxon>
        <taxon>Flavobacteriia</taxon>
        <taxon>Flavobacteriales</taxon>
        <taxon>Flavobacteriaceae</taxon>
        <taxon>Dokdonia</taxon>
    </lineage>
</organism>
<reference evidence="4" key="1">
    <citation type="journal article" date="2019" name="Int. J. Syst. Evol. Microbiol.">
        <title>The Global Catalogue of Microorganisms (GCM) 10K type strain sequencing project: providing services to taxonomists for standard genome sequencing and annotation.</title>
        <authorList>
            <consortium name="The Broad Institute Genomics Platform"/>
            <consortium name="The Broad Institute Genome Sequencing Center for Infectious Disease"/>
            <person name="Wu L."/>
            <person name="Ma J."/>
        </authorList>
    </citation>
    <scope>NUCLEOTIDE SEQUENCE [LARGE SCALE GENOMIC DNA]</scope>
    <source>
        <strain evidence="4">YJ-61-S</strain>
    </source>
</reference>
<dbReference type="Pfam" id="PF00535">
    <property type="entry name" value="Glycos_transf_2"/>
    <property type="match status" value="1"/>
</dbReference>
<comment type="caution">
    <text evidence="3">The sequence shown here is derived from an EMBL/GenBank/DDBJ whole genome shotgun (WGS) entry which is preliminary data.</text>
</comment>
<feature type="domain" description="Glycosyltransferase 2-like" evidence="2">
    <location>
        <begin position="7"/>
        <end position="149"/>
    </location>
</feature>
<dbReference type="Proteomes" id="UP001596043">
    <property type="component" value="Unassembled WGS sequence"/>
</dbReference>
<dbReference type="InterPro" id="IPR001173">
    <property type="entry name" value="Glyco_trans_2-like"/>
</dbReference>
<sequence length="326" mass="37893">MNIPLVSIIIPAYNASAYIEKTIASVLAQTYAHIEVILIDDGSTDGTRDFFSSFEAQGIQCYHIKNSGASHARNIGLEKAKGEYIQFLDADDLLHQNKISRQITRMQEEQALLCFSPWAKCKEEIDPNETYRFENLPYALTRSGKELMMSFALYNWFMPVFSWLTHRSLIDKAGVWNTTISNNDDGEFFSRILYHTEKVVCEDAILGYYRILEHTTLSTFNTVKKIDSAYKSYQLIEDFLSKDSDASLLSYPKRMYYLQYIMIRKTDPVYAKRAAASFDRIKADSFLRKNKLQWFFIQVLGLYNGNAIYELYLRIIKKIKKTFKKL</sequence>
<keyword evidence="1" id="KW-0472">Membrane</keyword>
<dbReference type="EMBL" id="JBHSFV010000017">
    <property type="protein sequence ID" value="MFC4636282.1"/>
    <property type="molecule type" value="Genomic_DNA"/>
</dbReference>
<evidence type="ECO:0000256" key="1">
    <source>
        <dbReference type="SAM" id="Phobius"/>
    </source>
</evidence>
<proteinExistence type="predicted"/>
<gene>
    <name evidence="3" type="ORF">ACFO3O_20415</name>
</gene>
<evidence type="ECO:0000259" key="2">
    <source>
        <dbReference type="Pfam" id="PF00535"/>
    </source>
</evidence>
<dbReference type="CDD" id="cd00761">
    <property type="entry name" value="Glyco_tranf_GTA_type"/>
    <property type="match status" value="1"/>
</dbReference>
<keyword evidence="1" id="KW-0812">Transmembrane</keyword>